<keyword evidence="2" id="KW-1185">Reference proteome</keyword>
<dbReference type="PANTHER" id="PTHR38471:SF2">
    <property type="entry name" value="FOUR HELIX BUNDLE PROTEIN"/>
    <property type="match status" value="1"/>
</dbReference>
<evidence type="ECO:0000313" key="1">
    <source>
        <dbReference type="EMBL" id="OYQ34442.1"/>
    </source>
</evidence>
<organism evidence="1 2">
    <name type="scientific">Flavobacterium cyanobacteriorum</name>
    <dbReference type="NCBI Taxonomy" id="2022802"/>
    <lineage>
        <taxon>Bacteria</taxon>
        <taxon>Pseudomonadati</taxon>
        <taxon>Bacteroidota</taxon>
        <taxon>Flavobacteriia</taxon>
        <taxon>Flavobacteriales</taxon>
        <taxon>Flavobacteriaceae</taxon>
        <taxon>Flavobacterium</taxon>
    </lineage>
</organism>
<dbReference type="PANTHER" id="PTHR38471">
    <property type="entry name" value="FOUR HELIX BUNDLE PROTEIN"/>
    <property type="match status" value="1"/>
</dbReference>
<reference evidence="1 2" key="1">
    <citation type="submission" date="2017-07" db="EMBL/GenBank/DDBJ databases">
        <title>Flavobacterium cyanobacteriorum sp. nov., isolated from cyanobacterial aggregates in a eutrophic lake.</title>
        <authorList>
            <person name="Cai H."/>
        </authorList>
    </citation>
    <scope>NUCLEOTIDE SEQUENCE [LARGE SCALE GENOMIC DNA]</scope>
    <source>
        <strain evidence="1 2">TH021</strain>
    </source>
</reference>
<proteinExistence type="predicted"/>
<comment type="caution">
    <text evidence="1">The sequence shown here is derived from an EMBL/GenBank/DDBJ whole genome shotgun (WGS) entry which is preliminary data.</text>
</comment>
<dbReference type="Gene3D" id="1.20.1440.60">
    <property type="entry name" value="23S rRNA-intervening sequence"/>
    <property type="match status" value="1"/>
</dbReference>
<name>A0A255YZ19_9FLAO</name>
<dbReference type="AlphaFoldDB" id="A0A255YZ19"/>
<dbReference type="SUPFAM" id="SSF158446">
    <property type="entry name" value="IVS-encoded protein-like"/>
    <property type="match status" value="1"/>
</dbReference>
<dbReference type="InterPro" id="IPR036583">
    <property type="entry name" value="23S_rRNA_IVS_sf"/>
</dbReference>
<protein>
    <submittedName>
        <fullName evidence="1">Four helix bundle protein</fullName>
    </submittedName>
</protein>
<accession>A0A255YZ19</accession>
<evidence type="ECO:0000313" key="2">
    <source>
        <dbReference type="Proteomes" id="UP000216605"/>
    </source>
</evidence>
<dbReference type="InterPro" id="IPR012657">
    <property type="entry name" value="23S_rRNA-intervening_sequence"/>
</dbReference>
<dbReference type="CDD" id="cd16377">
    <property type="entry name" value="23S_rRNA_IVP_like"/>
    <property type="match status" value="1"/>
</dbReference>
<dbReference type="NCBIfam" id="NF008911">
    <property type="entry name" value="PRK12275.1-2"/>
    <property type="match status" value="1"/>
</dbReference>
<gene>
    <name evidence="1" type="ORF">CHU92_11865</name>
</gene>
<dbReference type="EMBL" id="NOXV01000293">
    <property type="protein sequence ID" value="OYQ34442.1"/>
    <property type="molecule type" value="Genomic_DNA"/>
</dbReference>
<dbReference type="Pfam" id="PF05635">
    <property type="entry name" value="23S_rRNA_IVP"/>
    <property type="match status" value="1"/>
</dbReference>
<dbReference type="Proteomes" id="UP000216605">
    <property type="component" value="Unassembled WGS sequence"/>
</dbReference>
<dbReference type="NCBIfam" id="TIGR02436">
    <property type="entry name" value="four helix bundle protein"/>
    <property type="match status" value="1"/>
</dbReference>
<dbReference type="OrthoDB" id="9811959at2"/>
<sequence length="120" mass="13719">MSEIKDYKDLLIWQKGIQIVKAVYLCFGSFPKDEIFGLQSQMKRSAVSVPSNIAEGWGRDSTQSYLQFLRVSRGSLMELETQLIIAKELNYIEDLKFTEISGLITEESKMLNAFIKTLSK</sequence>
<dbReference type="RefSeq" id="WP_094415842.1">
    <property type="nucleotide sequence ID" value="NZ_NOXV01000293.1"/>
</dbReference>